<dbReference type="SUPFAM" id="SSF50630">
    <property type="entry name" value="Acid proteases"/>
    <property type="match status" value="1"/>
</dbReference>
<dbReference type="Pfam" id="PF24626">
    <property type="entry name" value="SH3_Tf2-1"/>
    <property type="match status" value="1"/>
</dbReference>
<feature type="compositionally biased region" description="Polar residues" evidence="3">
    <location>
        <begin position="1047"/>
        <end position="1060"/>
    </location>
</feature>
<dbReference type="CDD" id="cd00303">
    <property type="entry name" value="retropepsin_like"/>
    <property type="match status" value="1"/>
</dbReference>
<keyword evidence="1" id="KW-0863">Zinc-finger</keyword>
<evidence type="ECO:0000313" key="7">
    <source>
        <dbReference type="Proteomes" id="UP001151760"/>
    </source>
</evidence>
<evidence type="ECO:0000259" key="5">
    <source>
        <dbReference type="PROSITE" id="PS50994"/>
    </source>
</evidence>
<sequence>MSAFIFNKPIFLYYVIMHSESTSGNDASTYSIAEADLGIFAPNDSFPLQQGQDEGSKIYSHDHINGGTDLNVLAEQTKSVSDGLDIVLTEPKIGPGAEEISSEDILNEVKLEDLAKLVPNVKVNSMNPDSPEDDHVIVCGRPGHFRKDCPKLRSQNHGNQARNRSGNKTGNQTRGNGVTAKAYAIGEGGKNPDSNIVTGTFLLNNCYATMLFDLGADRSFVSSTISALLDVAPSTLDTSYAIELADGRISETNIILRGCMLGLLGHPFDIDLMPIEFGSFDVIIGLDWLAKYHALIVCDEKVVHIPYGDEVLIIRGDNCDNGSKLNIISCTRTQKYIKKGCQVYLVQEFLEVLPEDLPRLPPARQVEFQIDLVPGAAPLARAPEGIHVDLAKIEAIKDWASPKTPTEICQFLEAAFQLLKQKLYSAPILALPEGSENFVVYCDASHKGLGAVLMQREKVIAYASRQLMVQEKNYTTHDLELGAVTRISQSIPSILDGTRCTKTLRSCIGGPNKKAEIATYVSKCLTYAKTAIGQDTIWVIVDRLTKSAHFLPMREDDTLEKLMKLYLKEVISKHGVPVLIISDRDGKFTSHFWKSLNKALGTRLDMSTAYHPEIDGQSERTIQTLEDMLRACVLDFGKGWDKHLPLVEISFNNSYHTSIKAAPFKALYGHKCRSPIYWAEVGHSQLTGPEIIHETTEKIVQIKSRIHVARDRQKSYADVRQKPLEFQVGDKVMLKVSPWKGVIRFGRRKKLNPRYIGHFKIIAKVGTVAYLLELLEKLSRVHNTFHVLKLKKCMADEPLAIPMDEIQVDDKLNFIEEPIERGPEFTWEHEDQMQKKYQHLFTNSAPAAEERYTSGHIFRLGPIWGCDIDDSEDDEDIVKEDAPPFTSAKTEEPSASSFPRSIQLRELTNAVLLLQSQKNKLEAEKNRAEAEIAQLKAQPSFPDSRYSRSKELHSKLEIELPTKLKEIPSKLEEFTKTVAKVQARLKTLDALLSLFINVTNALNRSAKALENITQAGDTSVSLAGQASTMPAEGEKNTQATISQLFQRATERQSSNPQPQVIKTTPLPIPLIITSLPKSSTQTEGEHTKRDKGKKIMSPKVTEEENSDSGSDNDETDEVPGQMTRSSKVKKLKRFDYVTEGGKHVHLSKEDIGQQKQIEEKEKVEAAVQEKEARRAELINLLGQEVVEECYKNKIKYDKYYDKMLNRRASLRITNCDIRTRKGPIALKVYREDHTSEINTDFRASDLHLAECREVMIASELGIYLDIRLSQQNPLLKLNDLANRKRKNADEFHDFFKATKRLKSSVPYEDHIILQYKEAEGCPASVAEEKLQLQFFGYLEDQSVSSL</sequence>
<dbReference type="InterPro" id="IPR050951">
    <property type="entry name" value="Retrovirus_Pol_polyprotein"/>
</dbReference>
<protein>
    <submittedName>
        <fullName evidence="6">Reverse transcriptase domain-containing protein</fullName>
    </submittedName>
</protein>
<feature type="compositionally biased region" description="Acidic residues" evidence="3">
    <location>
        <begin position="1103"/>
        <end position="1117"/>
    </location>
</feature>
<evidence type="ECO:0000256" key="3">
    <source>
        <dbReference type="SAM" id="MobiDB-lite"/>
    </source>
</evidence>
<evidence type="ECO:0000259" key="4">
    <source>
        <dbReference type="PROSITE" id="PS50158"/>
    </source>
</evidence>
<proteinExistence type="predicted"/>
<dbReference type="PANTHER" id="PTHR37984">
    <property type="entry name" value="PROTEIN CBG26694"/>
    <property type="match status" value="1"/>
</dbReference>
<dbReference type="InterPro" id="IPR012337">
    <property type="entry name" value="RNaseH-like_sf"/>
</dbReference>
<dbReference type="Gene3D" id="2.40.70.10">
    <property type="entry name" value="Acid Proteases"/>
    <property type="match status" value="1"/>
</dbReference>
<feature type="compositionally biased region" description="Low complexity" evidence="3">
    <location>
        <begin position="1061"/>
        <end position="1079"/>
    </location>
</feature>
<dbReference type="InterPro" id="IPR001584">
    <property type="entry name" value="Integrase_cat-core"/>
</dbReference>
<evidence type="ECO:0000256" key="1">
    <source>
        <dbReference type="PROSITE-ProRule" id="PRU00047"/>
    </source>
</evidence>
<feature type="domain" description="Integrase catalytic" evidence="5">
    <location>
        <begin position="507"/>
        <end position="671"/>
    </location>
</feature>
<keyword evidence="1" id="KW-0862">Zinc</keyword>
<dbReference type="Proteomes" id="UP001151760">
    <property type="component" value="Unassembled WGS sequence"/>
</dbReference>
<dbReference type="PROSITE" id="PS50158">
    <property type="entry name" value="ZF_CCHC"/>
    <property type="match status" value="1"/>
</dbReference>
<keyword evidence="6" id="KW-0548">Nucleotidyltransferase</keyword>
<dbReference type="InterPro" id="IPR056924">
    <property type="entry name" value="SH3_Tf2-1"/>
</dbReference>
<dbReference type="Pfam" id="PF08284">
    <property type="entry name" value="RVP_2"/>
    <property type="match status" value="1"/>
</dbReference>
<comment type="caution">
    <text evidence="6">The sequence shown here is derived from an EMBL/GenBank/DDBJ whole genome shotgun (WGS) entry which is preliminary data.</text>
</comment>
<dbReference type="InterPro" id="IPR036397">
    <property type="entry name" value="RNaseH_sf"/>
</dbReference>
<evidence type="ECO:0000313" key="6">
    <source>
        <dbReference type="EMBL" id="GJT77052.1"/>
    </source>
</evidence>
<dbReference type="InterPro" id="IPR041577">
    <property type="entry name" value="RT_RNaseH_2"/>
</dbReference>
<dbReference type="InterPro" id="IPR043502">
    <property type="entry name" value="DNA/RNA_pol_sf"/>
</dbReference>
<gene>
    <name evidence="6" type="ORF">Tco_1043777</name>
</gene>
<keyword evidence="6" id="KW-0808">Transferase</keyword>
<reference evidence="6" key="1">
    <citation type="journal article" date="2022" name="Int. J. Mol. Sci.">
        <title>Draft Genome of Tanacetum Coccineum: Genomic Comparison of Closely Related Tanacetum-Family Plants.</title>
        <authorList>
            <person name="Yamashiro T."/>
            <person name="Shiraishi A."/>
            <person name="Nakayama K."/>
            <person name="Satake H."/>
        </authorList>
    </citation>
    <scope>NUCLEOTIDE SEQUENCE</scope>
</reference>
<keyword evidence="1" id="KW-0479">Metal-binding</keyword>
<feature type="compositionally biased region" description="Polar residues" evidence="3">
    <location>
        <begin position="153"/>
        <end position="176"/>
    </location>
</feature>
<keyword evidence="7" id="KW-1185">Reference proteome</keyword>
<dbReference type="PROSITE" id="PS50994">
    <property type="entry name" value="INTEGRASE"/>
    <property type="match status" value="1"/>
</dbReference>
<accession>A0ABQ5GQ15</accession>
<dbReference type="InterPro" id="IPR001878">
    <property type="entry name" value="Znf_CCHC"/>
</dbReference>
<feature type="coiled-coil region" evidence="2">
    <location>
        <begin position="904"/>
        <end position="938"/>
    </location>
</feature>
<dbReference type="Pfam" id="PF17919">
    <property type="entry name" value="RT_RNaseH_2"/>
    <property type="match status" value="1"/>
</dbReference>
<dbReference type="Gene3D" id="3.30.420.10">
    <property type="entry name" value="Ribonuclease H-like superfamily/Ribonuclease H"/>
    <property type="match status" value="1"/>
</dbReference>
<dbReference type="SUPFAM" id="SSF53098">
    <property type="entry name" value="Ribonuclease H-like"/>
    <property type="match status" value="1"/>
</dbReference>
<dbReference type="EMBL" id="BQNB010018678">
    <property type="protein sequence ID" value="GJT77052.1"/>
    <property type="molecule type" value="Genomic_DNA"/>
</dbReference>
<reference evidence="6" key="2">
    <citation type="submission" date="2022-01" db="EMBL/GenBank/DDBJ databases">
        <authorList>
            <person name="Yamashiro T."/>
            <person name="Shiraishi A."/>
            <person name="Satake H."/>
            <person name="Nakayama K."/>
        </authorList>
    </citation>
    <scope>NUCLEOTIDE SEQUENCE</scope>
</reference>
<dbReference type="InterPro" id="IPR021109">
    <property type="entry name" value="Peptidase_aspartic_dom_sf"/>
</dbReference>
<keyword evidence="6" id="KW-0695">RNA-directed DNA polymerase</keyword>
<feature type="domain" description="CCHC-type" evidence="4">
    <location>
        <begin position="139"/>
        <end position="151"/>
    </location>
</feature>
<feature type="coiled-coil region" evidence="2">
    <location>
        <begin position="1153"/>
        <end position="1180"/>
    </location>
</feature>
<dbReference type="SUPFAM" id="SSF56672">
    <property type="entry name" value="DNA/RNA polymerases"/>
    <property type="match status" value="1"/>
</dbReference>
<evidence type="ECO:0000256" key="2">
    <source>
        <dbReference type="SAM" id="Coils"/>
    </source>
</evidence>
<organism evidence="6 7">
    <name type="scientific">Tanacetum coccineum</name>
    <dbReference type="NCBI Taxonomy" id="301880"/>
    <lineage>
        <taxon>Eukaryota</taxon>
        <taxon>Viridiplantae</taxon>
        <taxon>Streptophyta</taxon>
        <taxon>Embryophyta</taxon>
        <taxon>Tracheophyta</taxon>
        <taxon>Spermatophyta</taxon>
        <taxon>Magnoliopsida</taxon>
        <taxon>eudicotyledons</taxon>
        <taxon>Gunneridae</taxon>
        <taxon>Pentapetalae</taxon>
        <taxon>asterids</taxon>
        <taxon>campanulids</taxon>
        <taxon>Asterales</taxon>
        <taxon>Asteraceae</taxon>
        <taxon>Asteroideae</taxon>
        <taxon>Anthemideae</taxon>
        <taxon>Anthemidinae</taxon>
        <taxon>Tanacetum</taxon>
    </lineage>
</organism>
<dbReference type="GO" id="GO:0003964">
    <property type="term" value="F:RNA-directed DNA polymerase activity"/>
    <property type="evidence" value="ECO:0007669"/>
    <property type="project" value="UniProtKB-KW"/>
</dbReference>
<name>A0ABQ5GQ15_9ASTR</name>
<keyword evidence="2" id="KW-0175">Coiled coil</keyword>
<dbReference type="PANTHER" id="PTHR37984:SF15">
    <property type="entry name" value="INTEGRASE CATALYTIC DOMAIN-CONTAINING PROTEIN"/>
    <property type="match status" value="1"/>
</dbReference>
<feature type="region of interest" description="Disordered" evidence="3">
    <location>
        <begin position="148"/>
        <end position="177"/>
    </location>
</feature>
<feature type="region of interest" description="Disordered" evidence="3">
    <location>
        <begin position="1047"/>
        <end position="1127"/>
    </location>
</feature>